<feature type="region of interest" description="Disordered" evidence="1">
    <location>
        <begin position="1"/>
        <end position="133"/>
    </location>
</feature>
<feature type="compositionally biased region" description="Polar residues" evidence="1">
    <location>
        <begin position="44"/>
        <end position="53"/>
    </location>
</feature>
<evidence type="ECO:0000313" key="3">
    <source>
        <dbReference type="EnsemblPlants" id="Kaladp0666s0039.1.v1.1.CDS.1"/>
    </source>
</evidence>
<evidence type="ECO:0000256" key="1">
    <source>
        <dbReference type="SAM" id="MobiDB-lite"/>
    </source>
</evidence>
<evidence type="ECO:0000259" key="2">
    <source>
        <dbReference type="SMART" id="SM01054"/>
    </source>
</evidence>
<organism evidence="3 4">
    <name type="scientific">Kalanchoe fedtschenkoi</name>
    <name type="common">Lavender scallops</name>
    <name type="synonym">South American air plant</name>
    <dbReference type="NCBI Taxonomy" id="63787"/>
    <lineage>
        <taxon>Eukaryota</taxon>
        <taxon>Viridiplantae</taxon>
        <taxon>Streptophyta</taxon>
        <taxon>Embryophyta</taxon>
        <taxon>Tracheophyta</taxon>
        <taxon>Spermatophyta</taxon>
        <taxon>Magnoliopsida</taxon>
        <taxon>eudicotyledons</taxon>
        <taxon>Gunneridae</taxon>
        <taxon>Pentapetalae</taxon>
        <taxon>Saxifragales</taxon>
        <taxon>Crassulaceae</taxon>
        <taxon>Kalanchoe</taxon>
    </lineage>
</organism>
<feature type="compositionally biased region" description="Basic residues" evidence="1">
    <location>
        <begin position="56"/>
        <end position="77"/>
    </location>
</feature>
<feature type="compositionally biased region" description="Low complexity" evidence="1">
    <location>
        <begin position="30"/>
        <end position="43"/>
    </location>
</feature>
<accession>A0A7N0VF77</accession>
<feature type="region of interest" description="Disordered" evidence="1">
    <location>
        <begin position="694"/>
        <end position="716"/>
    </location>
</feature>
<feature type="region of interest" description="Disordered" evidence="1">
    <location>
        <begin position="297"/>
        <end position="324"/>
    </location>
</feature>
<dbReference type="Gramene" id="Kaladp0666s0039.1.v1.1">
    <property type="protein sequence ID" value="Kaladp0666s0039.1.v1.1.CDS.1"/>
    <property type="gene ID" value="Kaladp0666s0039.v1.1"/>
</dbReference>
<dbReference type="Proteomes" id="UP000594263">
    <property type="component" value="Unplaced"/>
</dbReference>
<proteinExistence type="predicted"/>
<sequence length="982" mass="110232">MSVSDLPKMTIATQPKSEQQKHSSRLNQASPLHSSSDSHLSVSAQNDSPSSSGFAKPRKASVKKRLTNSRSIVKRLGQRPARDQHPAASQPETHHHLTPHSNYHENDRKGDTTTSPSSSSGTQLARKKLSKSTSFVRPVGVRTRLTCSKPKLLVISQDSNLDKATCSSKFKSTVFPDGDEPQLLETTAAGSHMSLSNNKKVCPYTYCTLHGAGRSQGPHLKRLGSVKKPVSRTYKHKAIKSRGGHEQLETKPSQAYWDKHASNTTKSISSNDVHMKNKAQGKAKTMDRAKWDITSQHHPLKDDHSNCVSQNSEAPQVTKEETNEDYKLSNISSCPENEKTTRIWRLIYHSMLSAKYRSELYPGVNTESQVHNVAAPTQAITLEAQRDETLNTGMQTVENPQMDAIKLVEDAIDELFLPEVDEMLWSKPPTFINRASEKDLNESQQHDTSCMVDHCSIGNREEDTMKYVGTDSVKEARSFSKEGSESFSKNWSRLKQVVLLKRFVKALDKVRELRFKDPQLLNSVPNPEMEKVNLKHQTLDEKRLADEWMLDYALRQAVAKLTPARRKKVELLIEAFETVIPLTKNETPRSPHQPLSTYTVSSVRLCTENTLLSSGPFKEVDQEHAGSVLFKDLPPLPIMSSPKPKHKSEEVASRHYDDEFLETTEMKNSQSSVLSLNSINESSESGKKTVIVSDSNHGTVEESPLLNASGKPAEDDAQAQLDNKKYFKMWGMIYNHVVSGSAAEIGSQLHIIESTDSREAADSKLDAVKLVEDALDEMLLPEYQDQSSDDQSITSDRDHLEMVHSENGDSEISIRKDFVSDYFKDFNQMKAKTAGETWRKADITTHTKQPHMAENGGSKTIKLRANGWSNLKKFILLKRFIRALDKLKKINPTKPKYLCPEPDGEPEEVSLKRQSTGDRLSADQWMIDHAIQQVVARLTPARKRRVELLVEAFESVEAVLPLSNSRTPLIRSMRSATRAELF</sequence>
<dbReference type="EnsemblPlants" id="Kaladp0666s0039.3.v1.1">
    <property type="protein sequence ID" value="Kaladp0666s0039.3.v1.1.CDS.1"/>
    <property type="gene ID" value="Kaladp0666s0039.v1.1"/>
</dbReference>
<reference evidence="3" key="1">
    <citation type="submission" date="2021-01" db="UniProtKB">
        <authorList>
            <consortium name="EnsemblPlants"/>
        </authorList>
    </citation>
    <scope>IDENTIFICATION</scope>
</reference>
<dbReference type="SMART" id="SM01054">
    <property type="entry name" value="CaM_binding"/>
    <property type="match status" value="2"/>
</dbReference>
<name>A0A7N0VF77_KALFE</name>
<dbReference type="PANTHER" id="PTHR33923">
    <property type="entry name" value="CALMODULIN-BINDING PROTEIN-RELATED"/>
    <property type="match status" value="1"/>
</dbReference>
<evidence type="ECO:0000313" key="4">
    <source>
        <dbReference type="Proteomes" id="UP000594263"/>
    </source>
</evidence>
<feature type="domain" description="Calmodulin-binding" evidence="2">
    <location>
        <begin position="847"/>
        <end position="958"/>
    </location>
</feature>
<dbReference type="Pfam" id="PF07839">
    <property type="entry name" value="CaM_binding"/>
    <property type="match status" value="2"/>
</dbReference>
<dbReference type="EnsemblPlants" id="Kaladp0666s0039.1.v1.1">
    <property type="protein sequence ID" value="Kaladp0666s0039.1.v1.1.CDS.1"/>
    <property type="gene ID" value="Kaladp0666s0039.v1.1"/>
</dbReference>
<dbReference type="GO" id="GO:0005516">
    <property type="term" value="F:calmodulin binding"/>
    <property type="evidence" value="ECO:0007669"/>
    <property type="project" value="InterPro"/>
</dbReference>
<dbReference type="InterPro" id="IPR044681">
    <property type="entry name" value="PICBP-like"/>
</dbReference>
<keyword evidence="4" id="KW-1185">Reference proteome</keyword>
<dbReference type="InterPro" id="IPR012417">
    <property type="entry name" value="CaM-bd_dom_pln"/>
</dbReference>
<feature type="compositionally biased region" description="Basic and acidic residues" evidence="1">
    <location>
        <begin position="102"/>
        <end position="111"/>
    </location>
</feature>
<dbReference type="PANTHER" id="PTHR33923:SF3">
    <property type="entry name" value="CALMODULIN BINDING PROTEIN PICBP"/>
    <property type="match status" value="1"/>
</dbReference>
<feature type="domain" description="Calmodulin-binding" evidence="2">
    <location>
        <begin position="470"/>
        <end position="581"/>
    </location>
</feature>
<dbReference type="Gramene" id="Kaladp0666s0039.3.v1.1">
    <property type="protein sequence ID" value="Kaladp0666s0039.3.v1.1.CDS.1"/>
    <property type="gene ID" value="Kaladp0666s0039.v1.1"/>
</dbReference>
<protein>
    <recommendedName>
        <fullName evidence="2">Calmodulin-binding domain-containing protein</fullName>
    </recommendedName>
</protein>
<dbReference type="AlphaFoldDB" id="A0A7N0VF77"/>
<feature type="compositionally biased region" description="Polar residues" evidence="1">
    <location>
        <begin position="306"/>
        <end position="315"/>
    </location>
</feature>
<feature type="compositionally biased region" description="Low complexity" evidence="1">
    <location>
        <begin position="112"/>
        <end position="122"/>
    </location>
</feature>